<dbReference type="GO" id="GO:0003677">
    <property type="term" value="F:DNA binding"/>
    <property type="evidence" value="ECO:0007669"/>
    <property type="project" value="UniProtKB-KW"/>
</dbReference>
<dbReference type="SMART" id="SM00448">
    <property type="entry name" value="REC"/>
    <property type="match status" value="1"/>
</dbReference>
<protein>
    <submittedName>
        <fullName evidence="6">Response regulator transcription factor</fullName>
    </submittedName>
</protein>
<feature type="modified residue" description="4-aspartylphosphate" evidence="3">
    <location>
        <position position="56"/>
    </location>
</feature>
<dbReference type="Proteomes" id="UP000295096">
    <property type="component" value="Unassembled WGS sequence"/>
</dbReference>
<dbReference type="CDD" id="cd06170">
    <property type="entry name" value="LuxR_C_like"/>
    <property type="match status" value="1"/>
</dbReference>
<dbReference type="PANTHER" id="PTHR43214:SF43">
    <property type="entry name" value="TWO-COMPONENT RESPONSE REGULATOR"/>
    <property type="match status" value="1"/>
</dbReference>
<dbReference type="PRINTS" id="PR00038">
    <property type="entry name" value="HTHLUXR"/>
</dbReference>
<dbReference type="Pfam" id="PF00072">
    <property type="entry name" value="Response_reg"/>
    <property type="match status" value="1"/>
</dbReference>
<feature type="domain" description="Response regulatory" evidence="5">
    <location>
        <begin position="5"/>
        <end position="121"/>
    </location>
</feature>
<dbReference type="InterPro" id="IPR058245">
    <property type="entry name" value="NreC/VraR/RcsB-like_REC"/>
</dbReference>
<comment type="caution">
    <text evidence="6">The sequence shown here is derived from an EMBL/GenBank/DDBJ whole genome shotgun (WGS) entry which is preliminary data.</text>
</comment>
<keyword evidence="7" id="KW-1185">Reference proteome</keyword>
<feature type="domain" description="HTH luxR-type" evidence="4">
    <location>
        <begin position="147"/>
        <end position="212"/>
    </location>
</feature>
<gene>
    <name evidence="6" type="ORF">E2C06_28720</name>
</gene>
<dbReference type="AlphaFoldDB" id="A0A4R5Q896"/>
<dbReference type="PROSITE" id="PS50110">
    <property type="entry name" value="RESPONSE_REGULATORY"/>
    <property type="match status" value="1"/>
</dbReference>
<evidence type="ECO:0000256" key="3">
    <source>
        <dbReference type="PROSITE-ProRule" id="PRU00169"/>
    </source>
</evidence>
<dbReference type="GO" id="GO:0000160">
    <property type="term" value="P:phosphorelay signal transduction system"/>
    <property type="evidence" value="ECO:0007669"/>
    <property type="project" value="InterPro"/>
</dbReference>
<evidence type="ECO:0000259" key="4">
    <source>
        <dbReference type="PROSITE" id="PS50043"/>
    </source>
</evidence>
<dbReference type="CDD" id="cd17535">
    <property type="entry name" value="REC_NarL-like"/>
    <property type="match status" value="1"/>
</dbReference>
<dbReference type="Pfam" id="PF00196">
    <property type="entry name" value="GerE"/>
    <property type="match status" value="1"/>
</dbReference>
<dbReference type="RefSeq" id="WP_133292017.1">
    <property type="nucleotide sequence ID" value="NZ_SMSJ01000077.1"/>
</dbReference>
<keyword evidence="1 3" id="KW-0597">Phosphoprotein</keyword>
<evidence type="ECO:0000256" key="2">
    <source>
        <dbReference type="ARBA" id="ARBA00023125"/>
    </source>
</evidence>
<proteinExistence type="predicted"/>
<dbReference type="Gene3D" id="3.40.50.2300">
    <property type="match status" value="1"/>
</dbReference>
<dbReference type="InterPro" id="IPR000792">
    <property type="entry name" value="Tscrpt_reg_LuxR_C"/>
</dbReference>
<reference evidence="6 7" key="1">
    <citation type="journal article" date="2016" name="J. Microbiol.">
        <title>Dankookia rubra gen. nov., sp. nov., an alphaproteobacterium isolated from sediment of a shallow stream.</title>
        <authorList>
            <person name="Kim W.H."/>
            <person name="Kim D.H."/>
            <person name="Kang K."/>
            <person name="Ahn T.Y."/>
        </authorList>
    </citation>
    <scope>NUCLEOTIDE SEQUENCE [LARGE SCALE GENOMIC DNA]</scope>
    <source>
        <strain evidence="6 7">JCM30602</strain>
    </source>
</reference>
<evidence type="ECO:0000259" key="5">
    <source>
        <dbReference type="PROSITE" id="PS50110"/>
    </source>
</evidence>
<keyword evidence="2" id="KW-0238">DNA-binding</keyword>
<dbReference type="InterPro" id="IPR016032">
    <property type="entry name" value="Sig_transdc_resp-reg_C-effctor"/>
</dbReference>
<dbReference type="InterPro" id="IPR011006">
    <property type="entry name" value="CheY-like_superfamily"/>
</dbReference>
<evidence type="ECO:0000313" key="6">
    <source>
        <dbReference type="EMBL" id="TDH59164.1"/>
    </source>
</evidence>
<dbReference type="SUPFAM" id="SSF46894">
    <property type="entry name" value="C-terminal effector domain of the bipartite response regulators"/>
    <property type="match status" value="1"/>
</dbReference>
<dbReference type="GO" id="GO:0006355">
    <property type="term" value="P:regulation of DNA-templated transcription"/>
    <property type="evidence" value="ECO:0007669"/>
    <property type="project" value="InterPro"/>
</dbReference>
<evidence type="ECO:0000256" key="1">
    <source>
        <dbReference type="ARBA" id="ARBA00022553"/>
    </source>
</evidence>
<accession>A0A4R5Q896</accession>
<dbReference type="InterPro" id="IPR039420">
    <property type="entry name" value="WalR-like"/>
</dbReference>
<dbReference type="PROSITE" id="PS50043">
    <property type="entry name" value="HTH_LUXR_2"/>
    <property type="match status" value="1"/>
</dbReference>
<dbReference type="EMBL" id="SMSJ01000077">
    <property type="protein sequence ID" value="TDH59164.1"/>
    <property type="molecule type" value="Genomic_DNA"/>
</dbReference>
<sequence length="217" mass="23007">MTRLRILLADDHPVVLAGIRALVEGEPDMQVVAAAVNGAEAIRLADLQCPDVAVLDMSMPDVNGAEVADRIGRRCQQCRIVMLTVHDDRAYVRRLLEVGVAGYVLKRSAPAELVRAIRTAAGGGLYLDPAIAALAVGRAAPRSLPSAAAEVADLTERETAVLRLTAAGHGNKAIALALGIAVKTVEAHKANGMDRLGFHSRVELVRYAASRGWLEPL</sequence>
<dbReference type="OrthoDB" id="9814495at2"/>
<organism evidence="6 7">
    <name type="scientific">Dankookia rubra</name>
    <dbReference type="NCBI Taxonomy" id="1442381"/>
    <lineage>
        <taxon>Bacteria</taxon>
        <taxon>Pseudomonadati</taxon>
        <taxon>Pseudomonadota</taxon>
        <taxon>Alphaproteobacteria</taxon>
        <taxon>Acetobacterales</taxon>
        <taxon>Roseomonadaceae</taxon>
        <taxon>Dankookia</taxon>
    </lineage>
</organism>
<dbReference type="InterPro" id="IPR001789">
    <property type="entry name" value="Sig_transdc_resp-reg_receiver"/>
</dbReference>
<evidence type="ECO:0000313" key="7">
    <source>
        <dbReference type="Proteomes" id="UP000295096"/>
    </source>
</evidence>
<name>A0A4R5Q896_9PROT</name>
<dbReference type="PANTHER" id="PTHR43214">
    <property type="entry name" value="TWO-COMPONENT RESPONSE REGULATOR"/>
    <property type="match status" value="1"/>
</dbReference>
<dbReference type="SMART" id="SM00421">
    <property type="entry name" value="HTH_LUXR"/>
    <property type="match status" value="1"/>
</dbReference>
<dbReference type="SUPFAM" id="SSF52172">
    <property type="entry name" value="CheY-like"/>
    <property type="match status" value="1"/>
</dbReference>